<reference evidence="3 4" key="1">
    <citation type="submission" date="2020-04" db="EMBL/GenBank/DDBJ databases">
        <title>Perkinsus chesapeaki whole genome sequence.</title>
        <authorList>
            <person name="Bogema D.R."/>
        </authorList>
    </citation>
    <scope>NUCLEOTIDE SEQUENCE [LARGE SCALE GENOMIC DNA]</scope>
    <source>
        <strain evidence="3">ATCC PRA-425</strain>
    </source>
</reference>
<dbReference type="PANTHER" id="PTHR43575">
    <property type="entry name" value="PROTEIN ABCI7, CHLOROPLASTIC"/>
    <property type="match status" value="1"/>
</dbReference>
<dbReference type="InterPro" id="IPR000825">
    <property type="entry name" value="SUF_FeS_clus_asmbl_SufBD_core"/>
</dbReference>
<name>A0A7J6MU41_PERCH</name>
<feature type="transmembrane region" description="Helical" evidence="1">
    <location>
        <begin position="47"/>
        <end position="67"/>
    </location>
</feature>
<dbReference type="InterPro" id="IPR055346">
    <property type="entry name" value="Fe-S_cluster_assembly_SufBD"/>
</dbReference>
<organism evidence="3 4">
    <name type="scientific">Perkinsus chesapeaki</name>
    <name type="common">Clam parasite</name>
    <name type="synonym">Perkinsus andrewsi</name>
    <dbReference type="NCBI Taxonomy" id="330153"/>
    <lineage>
        <taxon>Eukaryota</taxon>
        <taxon>Sar</taxon>
        <taxon>Alveolata</taxon>
        <taxon>Perkinsozoa</taxon>
        <taxon>Perkinsea</taxon>
        <taxon>Perkinsida</taxon>
        <taxon>Perkinsidae</taxon>
        <taxon>Perkinsus</taxon>
    </lineage>
</organism>
<dbReference type="Proteomes" id="UP000591131">
    <property type="component" value="Unassembled WGS sequence"/>
</dbReference>
<evidence type="ECO:0000259" key="2">
    <source>
        <dbReference type="Pfam" id="PF01458"/>
    </source>
</evidence>
<comment type="caution">
    <text evidence="3">The sequence shown here is derived from an EMBL/GenBank/DDBJ whole genome shotgun (WGS) entry which is preliminary data.</text>
</comment>
<dbReference type="SUPFAM" id="SSF101960">
    <property type="entry name" value="Stabilizer of iron transporter SufD"/>
    <property type="match status" value="1"/>
</dbReference>
<protein>
    <recommendedName>
        <fullName evidence="2">SUF system FeS cluster assembly SufBD core domain-containing protein</fullName>
    </recommendedName>
</protein>
<dbReference type="OrthoDB" id="2510at2759"/>
<keyword evidence="1" id="KW-1133">Transmembrane helix</keyword>
<accession>A0A7J6MU41</accession>
<dbReference type="AlphaFoldDB" id="A0A7J6MU41"/>
<dbReference type="EMBL" id="JAAPAO010000053">
    <property type="protein sequence ID" value="KAF4675044.1"/>
    <property type="molecule type" value="Genomic_DNA"/>
</dbReference>
<feature type="domain" description="SUF system FeS cluster assembly SufBD core" evidence="2">
    <location>
        <begin position="130"/>
        <end position="347"/>
    </location>
</feature>
<dbReference type="PANTHER" id="PTHR43575:SF1">
    <property type="entry name" value="PROTEIN ABCI7, CHLOROPLASTIC"/>
    <property type="match status" value="1"/>
</dbReference>
<dbReference type="Pfam" id="PF01458">
    <property type="entry name" value="SUFBD_core"/>
    <property type="match status" value="1"/>
</dbReference>
<keyword evidence="4" id="KW-1185">Reference proteome</keyword>
<keyword evidence="1" id="KW-0812">Transmembrane</keyword>
<dbReference type="InterPro" id="IPR037284">
    <property type="entry name" value="SUF_FeS_clus_asmbl_SufBD_sf"/>
</dbReference>
<gene>
    <name evidence="3" type="ORF">FOL47_008355</name>
</gene>
<dbReference type="GO" id="GO:0016226">
    <property type="term" value="P:iron-sulfur cluster assembly"/>
    <property type="evidence" value="ECO:0007669"/>
    <property type="project" value="InterPro"/>
</dbReference>
<evidence type="ECO:0000313" key="4">
    <source>
        <dbReference type="Proteomes" id="UP000591131"/>
    </source>
</evidence>
<evidence type="ECO:0000256" key="1">
    <source>
        <dbReference type="SAM" id="Phobius"/>
    </source>
</evidence>
<evidence type="ECO:0000313" key="3">
    <source>
        <dbReference type="EMBL" id="KAF4675044.1"/>
    </source>
</evidence>
<proteinExistence type="predicted"/>
<sequence length="377" mass="41513">MDVGMDLLFLHPRDQPLAPAHPLGTFSLADRAPSRAAWLNSSSVSSLAVSSNTAALLMIPIVILLAAMRATTRRTQKAHRPAPKSTKRDVRAICGSVQGDESSIVKVEEQELLLHVPEGDDQRIVLWRDASVPNLCIIVDKDAKLTLREDINQSGKTKILLREGASLDHIVHQSGGECPTKVEHQGGNSRYTETRVVTAGAGEALHSTDISIKGNDCVSDVNSIHVVTHEGGRTNSDSYCNFLGTGIKAQQTHRAVLCGRKSRSFWKSTYMVNKVAQQTDANQECKALILDKTARMSARPELRIQADDVKVTHGAALSTTIDPRELMYLESRGVSQSRARWLCINGFIEDTLEKVAESDDREWLREKVKEAISEFEN</sequence>
<keyword evidence="1" id="KW-0472">Membrane</keyword>